<proteinExistence type="predicted"/>
<dbReference type="Proteomes" id="UP000618240">
    <property type="component" value="Unassembled WGS sequence"/>
</dbReference>
<protein>
    <recommendedName>
        <fullName evidence="3">Peptidylprolyl isomerase</fullName>
    </recommendedName>
</protein>
<evidence type="ECO:0008006" key="3">
    <source>
        <dbReference type="Google" id="ProtNLM"/>
    </source>
</evidence>
<evidence type="ECO:0000313" key="2">
    <source>
        <dbReference type="Proteomes" id="UP000618240"/>
    </source>
</evidence>
<evidence type="ECO:0000313" key="1">
    <source>
        <dbReference type="EMBL" id="MCA6068594.1"/>
    </source>
</evidence>
<sequence>MKKIFLYILAGGLCFSACKKDDEDDAFVEPTDINVRNSYDEQAIQKFMDENYLDTQGNIKAFSETDTTDDNYKKLSELNPIKLPSGVIYVIRDGAQPSPGVAIETNSSASNATQIKTMIRANYYLATNTDGNINLSSRGALFNTIDGNGSPFTDPTFYYVKKSVLDAATVDVAKQRSYYEIEGFQEGLKQFRGYENTANGAPYNLQGVIIVPSKAAYARDSNYYNLQNACFVFNFQIYDAKTRPADQQ</sequence>
<gene>
    <name evidence="1" type="ORF">JI747_015545</name>
</gene>
<dbReference type="EMBL" id="JAERSE020000004">
    <property type="protein sequence ID" value="MCA6068594.1"/>
    <property type="molecule type" value="Genomic_DNA"/>
</dbReference>
<accession>A0ABS8A3M1</accession>
<reference evidence="1 2" key="1">
    <citation type="submission" date="2021-09" db="EMBL/GenBank/DDBJ databases">
        <title>Genome sequencing and assembly of Chryseobacterium sp. RG1.</title>
        <authorList>
            <person name="Chhetri G."/>
        </authorList>
    </citation>
    <scope>NUCLEOTIDE SEQUENCE [LARGE SCALE GENOMIC DNA]</scope>
    <source>
        <strain evidence="1 2">RG1</strain>
    </source>
</reference>
<keyword evidence="2" id="KW-1185">Reference proteome</keyword>
<name>A0ABS8A3M1_9FLAO</name>
<comment type="caution">
    <text evidence="1">The sequence shown here is derived from an EMBL/GenBank/DDBJ whole genome shotgun (WGS) entry which is preliminary data.</text>
</comment>
<organism evidence="1 2">
    <name type="scientific">Chryseobacterium tagetis</name>
    <dbReference type="NCBI Taxonomy" id="2801334"/>
    <lineage>
        <taxon>Bacteria</taxon>
        <taxon>Pseudomonadati</taxon>
        <taxon>Bacteroidota</taxon>
        <taxon>Flavobacteriia</taxon>
        <taxon>Flavobacteriales</taxon>
        <taxon>Weeksellaceae</taxon>
        <taxon>Chryseobacterium group</taxon>
        <taxon>Chryseobacterium</taxon>
    </lineage>
</organism>